<dbReference type="Pfam" id="PF00702">
    <property type="entry name" value="Hydrolase"/>
    <property type="match status" value="1"/>
</dbReference>
<dbReference type="InterPro" id="IPR023214">
    <property type="entry name" value="HAD_sf"/>
</dbReference>
<comment type="pathway">
    <text evidence="2">Amino-acid biosynthesis; L-serine biosynthesis; L-serine from 3-phospho-D-glycerate: step 3/3.</text>
</comment>
<dbReference type="InterPro" id="IPR050582">
    <property type="entry name" value="HAD-like_SerB"/>
</dbReference>
<evidence type="ECO:0000313" key="14">
    <source>
        <dbReference type="EMBL" id="GLQ75806.1"/>
    </source>
</evidence>
<keyword evidence="9" id="KW-0460">Magnesium</keyword>
<evidence type="ECO:0000256" key="12">
    <source>
        <dbReference type="ARBA" id="ARBA00048138"/>
    </source>
</evidence>
<evidence type="ECO:0000256" key="8">
    <source>
        <dbReference type="ARBA" id="ARBA00022801"/>
    </source>
</evidence>
<dbReference type="SFLD" id="SFLDG01137">
    <property type="entry name" value="C1.6.1:_Phosphoserine_Phosphat"/>
    <property type="match status" value="1"/>
</dbReference>
<dbReference type="PANTHER" id="PTHR43344:SF2">
    <property type="entry name" value="PHOSPHOSERINE PHOSPHATASE"/>
    <property type="match status" value="1"/>
</dbReference>
<dbReference type="GO" id="GO:0000287">
    <property type="term" value="F:magnesium ion binding"/>
    <property type="evidence" value="ECO:0007669"/>
    <property type="project" value="TreeGrafter"/>
</dbReference>
<sequence length="302" mass="33269">MHVLTVVTKANNGHQWSSIFMVILTLCSQYRVRFKHVTWLSYEKAADFHVDINDQNAAFLVEQLRAKAESKGLEFDCVIQHKDARQKKLLVADMEATIIVQEMMDELASLNGVWSEVKTITENAMNGALDFQESFKSRVQLLEGIPVETMFSLCGEIKLSQGAKTLVRTLEANACRTVLITSGLSVFAQYVAEMCGFSAYYANHVNVRNGTLNGQVEGIIIDGREKAAIAAKCATTFQIESVDVCAVGDGANDKCMLKGSGLGVGHHPKPTLISDCDLIIQHTDLTTILYAMGLKETRFVRA</sequence>
<dbReference type="NCBIfam" id="TIGR00338">
    <property type="entry name" value="serB"/>
    <property type="match status" value="1"/>
</dbReference>
<keyword evidence="8" id="KW-0378">Hydrolase</keyword>
<evidence type="ECO:0000256" key="11">
    <source>
        <dbReference type="ARBA" id="ARBA00031693"/>
    </source>
</evidence>
<organism evidence="14 15">
    <name type="scientific">Vibrio penaeicida</name>
    <dbReference type="NCBI Taxonomy" id="104609"/>
    <lineage>
        <taxon>Bacteria</taxon>
        <taxon>Pseudomonadati</taxon>
        <taxon>Pseudomonadota</taxon>
        <taxon>Gammaproteobacteria</taxon>
        <taxon>Vibrionales</taxon>
        <taxon>Vibrionaceae</taxon>
        <taxon>Vibrio</taxon>
    </lineage>
</organism>
<evidence type="ECO:0000256" key="9">
    <source>
        <dbReference type="ARBA" id="ARBA00022842"/>
    </source>
</evidence>
<dbReference type="InterPro" id="IPR036412">
    <property type="entry name" value="HAD-like_sf"/>
</dbReference>
<comment type="caution">
    <text evidence="14">The sequence shown here is derived from an EMBL/GenBank/DDBJ whole genome shotgun (WGS) entry which is preliminary data.</text>
</comment>
<dbReference type="NCBIfam" id="TIGR01488">
    <property type="entry name" value="HAD-SF-IB"/>
    <property type="match status" value="1"/>
</dbReference>
<dbReference type="GO" id="GO:0036424">
    <property type="term" value="F:L-phosphoserine phosphatase activity"/>
    <property type="evidence" value="ECO:0007669"/>
    <property type="project" value="InterPro"/>
</dbReference>
<dbReference type="EMBL" id="BSNX01000075">
    <property type="protein sequence ID" value="GLQ75806.1"/>
    <property type="molecule type" value="Genomic_DNA"/>
</dbReference>
<keyword evidence="15" id="KW-1185">Reference proteome</keyword>
<reference evidence="15" key="1">
    <citation type="journal article" date="2019" name="Int. J. Syst. Evol. Microbiol.">
        <title>The Global Catalogue of Microorganisms (GCM) 10K type strain sequencing project: providing services to taxonomists for standard genome sequencing and annotation.</title>
        <authorList>
            <consortium name="The Broad Institute Genomics Platform"/>
            <consortium name="The Broad Institute Genome Sequencing Center for Infectious Disease"/>
            <person name="Wu L."/>
            <person name="Ma J."/>
        </authorList>
    </citation>
    <scope>NUCLEOTIDE SEQUENCE [LARGE SCALE GENOMIC DNA]</scope>
    <source>
        <strain evidence="15">NBRC 15640</strain>
    </source>
</reference>
<dbReference type="SFLD" id="SFLDF00029">
    <property type="entry name" value="phosphoserine_phosphatase"/>
    <property type="match status" value="1"/>
</dbReference>
<dbReference type="AlphaFoldDB" id="A0AAV5NYQ2"/>
<evidence type="ECO:0000256" key="13">
    <source>
        <dbReference type="ARBA" id="ARBA00048523"/>
    </source>
</evidence>
<comment type="catalytic activity">
    <reaction evidence="12">
        <text>O-phospho-L-serine + H2O = L-serine + phosphate</text>
        <dbReference type="Rhea" id="RHEA:21208"/>
        <dbReference type="ChEBI" id="CHEBI:15377"/>
        <dbReference type="ChEBI" id="CHEBI:33384"/>
        <dbReference type="ChEBI" id="CHEBI:43474"/>
        <dbReference type="ChEBI" id="CHEBI:57524"/>
        <dbReference type="EC" id="3.1.3.3"/>
    </reaction>
</comment>
<evidence type="ECO:0000256" key="7">
    <source>
        <dbReference type="ARBA" id="ARBA00022723"/>
    </source>
</evidence>
<dbReference type="RefSeq" id="WP_126606863.1">
    <property type="nucleotide sequence ID" value="NZ_AP025145.1"/>
</dbReference>
<keyword evidence="6" id="KW-0028">Amino-acid biosynthesis</keyword>
<dbReference type="Gene3D" id="3.40.50.1000">
    <property type="entry name" value="HAD superfamily/HAD-like"/>
    <property type="match status" value="1"/>
</dbReference>
<comment type="cofactor">
    <cofactor evidence="1">
        <name>Mg(2+)</name>
        <dbReference type="ChEBI" id="CHEBI:18420"/>
    </cofactor>
</comment>
<dbReference type="InterPro" id="IPR004469">
    <property type="entry name" value="PSP"/>
</dbReference>
<dbReference type="Proteomes" id="UP001156690">
    <property type="component" value="Unassembled WGS sequence"/>
</dbReference>
<dbReference type="SFLD" id="SFLDG01136">
    <property type="entry name" value="C1.6:_Phosphoserine_Phosphatas"/>
    <property type="match status" value="1"/>
</dbReference>
<evidence type="ECO:0000256" key="2">
    <source>
        <dbReference type="ARBA" id="ARBA00005135"/>
    </source>
</evidence>
<evidence type="ECO:0000256" key="10">
    <source>
        <dbReference type="ARBA" id="ARBA00023299"/>
    </source>
</evidence>
<evidence type="ECO:0000256" key="1">
    <source>
        <dbReference type="ARBA" id="ARBA00001946"/>
    </source>
</evidence>
<evidence type="ECO:0000256" key="6">
    <source>
        <dbReference type="ARBA" id="ARBA00022605"/>
    </source>
</evidence>
<proteinExistence type="inferred from homology"/>
<evidence type="ECO:0000313" key="15">
    <source>
        <dbReference type="Proteomes" id="UP001156690"/>
    </source>
</evidence>
<dbReference type="EC" id="3.1.3.3" evidence="4"/>
<comment type="similarity">
    <text evidence="3">Belongs to the HAD-like hydrolase superfamily. SerB family.</text>
</comment>
<gene>
    <name evidence="14" type="primary">serB_2</name>
    <name evidence="14" type="ORF">GCM10007932_51690</name>
</gene>
<comment type="catalytic activity">
    <reaction evidence="13">
        <text>O-phospho-D-serine + H2O = D-serine + phosphate</text>
        <dbReference type="Rhea" id="RHEA:24873"/>
        <dbReference type="ChEBI" id="CHEBI:15377"/>
        <dbReference type="ChEBI" id="CHEBI:35247"/>
        <dbReference type="ChEBI" id="CHEBI:43474"/>
        <dbReference type="ChEBI" id="CHEBI:58680"/>
        <dbReference type="EC" id="3.1.3.3"/>
    </reaction>
</comment>
<protein>
    <recommendedName>
        <fullName evidence="5">Phosphoserine phosphatase</fullName>
        <ecNumber evidence="4">3.1.3.3</ecNumber>
    </recommendedName>
    <alternativeName>
        <fullName evidence="11">O-phosphoserine phosphohydrolase</fullName>
    </alternativeName>
</protein>
<dbReference type="GO" id="GO:0006564">
    <property type="term" value="P:L-serine biosynthetic process"/>
    <property type="evidence" value="ECO:0007669"/>
    <property type="project" value="UniProtKB-KW"/>
</dbReference>
<dbReference type="SUPFAM" id="SSF56784">
    <property type="entry name" value="HAD-like"/>
    <property type="match status" value="1"/>
</dbReference>
<dbReference type="SFLD" id="SFLDS00003">
    <property type="entry name" value="Haloacid_Dehalogenase"/>
    <property type="match status" value="1"/>
</dbReference>
<keyword evidence="7" id="KW-0479">Metal-binding</keyword>
<dbReference type="GO" id="GO:0005737">
    <property type="term" value="C:cytoplasm"/>
    <property type="evidence" value="ECO:0007669"/>
    <property type="project" value="TreeGrafter"/>
</dbReference>
<keyword evidence="10" id="KW-0718">Serine biosynthesis</keyword>
<dbReference type="PANTHER" id="PTHR43344">
    <property type="entry name" value="PHOSPHOSERINE PHOSPHATASE"/>
    <property type="match status" value="1"/>
</dbReference>
<evidence type="ECO:0000256" key="4">
    <source>
        <dbReference type="ARBA" id="ARBA00012640"/>
    </source>
</evidence>
<name>A0AAV5NYQ2_9VIBR</name>
<evidence type="ECO:0000256" key="3">
    <source>
        <dbReference type="ARBA" id="ARBA00009184"/>
    </source>
</evidence>
<evidence type="ECO:0000256" key="5">
    <source>
        <dbReference type="ARBA" id="ARBA00015196"/>
    </source>
</evidence>
<accession>A0AAV5NYQ2</accession>